<dbReference type="Pfam" id="PF13474">
    <property type="entry name" value="SnoaL_3"/>
    <property type="match status" value="1"/>
</dbReference>
<dbReference type="InterPro" id="IPR037401">
    <property type="entry name" value="SnoaL-like"/>
</dbReference>
<dbReference type="InterPro" id="IPR032710">
    <property type="entry name" value="NTF2-like_dom_sf"/>
</dbReference>
<dbReference type="RefSeq" id="WP_069585719.1">
    <property type="nucleotide sequence ID" value="NZ_LMVM01000003.1"/>
</dbReference>
<evidence type="ECO:0000259" key="1">
    <source>
        <dbReference type="Pfam" id="PF13474"/>
    </source>
</evidence>
<evidence type="ECO:0000313" key="3">
    <source>
        <dbReference type="Proteomes" id="UP000217784"/>
    </source>
</evidence>
<accession>A0A2A2H8J5</accession>
<dbReference type="SUPFAM" id="SSF54427">
    <property type="entry name" value="NTF2-like"/>
    <property type="match status" value="1"/>
</dbReference>
<dbReference type="Proteomes" id="UP000217784">
    <property type="component" value="Unassembled WGS sequence"/>
</dbReference>
<dbReference type="Gene3D" id="3.10.450.50">
    <property type="match status" value="1"/>
</dbReference>
<feature type="domain" description="SnoaL-like" evidence="1">
    <location>
        <begin position="11"/>
        <end position="132"/>
    </location>
</feature>
<keyword evidence="3" id="KW-1185">Reference proteome</keyword>
<gene>
    <name evidence="2" type="ORF">ASJ80_08715</name>
</gene>
<name>A0A2A2H8J5_METBR</name>
<dbReference type="OrthoDB" id="116758at2157"/>
<sequence length="147" mass="16912">MKCEENIELEVMDMLKKYAKAYADKDIDAMVDLFIDDPNIVAIGTGTDEWVHGREELREGFKRDFAQADNIQVKFEKVTIQYEGNVAWLSALMTMYAVISGKEVLLSGRLSMVLENKRNKWLFAHLHFSLPANQQEVGHSFPEWIIS</sequence>
<comment type="caution">
    <text evidence="2">The sequence shown here is derived from an EMBL/GenBank/DDBJ whole genome shotgun (WGS) entry which is preliminary data.</text>
</comment>
<evidence type="ECO:0000313" key="2">
    <source>
        <dbReference type="EMBL" id="PAV05583.1"/>
    </source>
</evidence>
<proteinExistence type="predicted"/>
<organism evidence="2 3">
    <name type="scientific">Methanobacterium bryantii</name>
    <dbReference type="NCBI Taxonomy" id="2161"/>
    <lineage>
        <taxon>Archaea</taxon>
        <taxon>Methanobacteriati</taxon>
        <taxon>Methanobacteriota</taxon>
        <taxon>Methanomada group</taxon>
        <taxon>Methanobacteria</taxon>
        <taxon>Methanobacteriales</taxon>
        <taxon>Methanobacteriaceae</taxon>
        <taxon>Methanobacterium</taxon>
    </lineage>
</organism>
<dbReference type="AlphaFoldDB" id="A0A2A2H8J5"/>
<protein>
    <recommendedName>
        <fullName evidence="1">SnoaL-like domain-containing protein</fullName>
    </recommendedName>
</protein>
<reference evidence="2 3" key="1">
    <citation type="journal article" date="2017" name="BMC Genomics">
        <title>Genomic analysis of methanogenic archaea reveals a shift towards energy conservation.</title>
        <authorList>
            <person name="Gilmore S.P."/>
            <person name="Henske J.K."/>
            <person name="Sexton J.A."/>
            <person name="Solomon K.V."/>
            <person name="Seppala S."/>
            <person name="Yoo J.I."/>
            <person name="Huyett L.M."/>
            <person name="Pressman A."/>
            <person name="Cogan J.Z."/>
            <person name="Kivenson V."/>
            <person name="Peng X."/>
            <person name="Tan Y."/>
            <person name="Valentine D.L."/>
            <person name="O'Malley M.A."/>
        </authorList>
    </citation>
    <scope>NUCLEOTIDE SEQUENCE [LARGE SCALE GENOMIC DNA]</scope>
    <source>
        <strain evidence="2 3">M.o.H.</strain>
    </source>
</reference>
<dbReference type="EMBL" id="LMVM01000003">
    <property type="protein sequence ID" value="PAV05583.1"/>
    <property type="molecule type" value="Genomic_DNA"/>
</dbReference>